<dbReference type="GO" id="GO:0010181">
    <property type="term" value="F:FMN binding"/>
    <property type="evidence" value="ECO:0007669"/>
    <property type="project" value="InterPro"/>
</dbReference>
<keyword evidence="4" id="KW-0521">NADP</keyword>
<keyword evidence="2" id="KW-0285">Flavoprotein</keyword>
<feature type="domain" description="NADH:flavin oxidoreductase/NADH oxidase N-terminal" evidence="6">
    <location>
        <begin position="120"/>
        <end position="306"/>
    </location>
</feature>
<organism evidence="7 8">
    <name type="scientific">Pectinatus cerevisiiphilus</name>
    <dbReference type="NCBI Taxonomy" id="86956"/>
    <lineage>
        <taxon>Bacteria</taxon>
        <taxon>Bacillati</taxon>
        <taxon>Bacillota</taxon>
        <taxon>Negativicutes</taxon>
        <taxon>Selenomonadales</taxon>
        <taxon>Selenomonadaceae</taxon>
        <taxon>Pectinatus</taxon>
    </lineage>
</organism>
<protein>
    <submittedName>
        <fullName evidence="7">2,4-dienoyl-CoA reductase-like NADH-dependent reductase (Old Yellow Enzyme family)</fullName>
    </submittedName>
</protein>
<sequence>MKMINTMQKYKIASVNFKNRIVMAPMVPFYLKANTDGSMSAKQITHYSNFASREMGLIISQSLAVSKKYPIDGGACAYDRNIHTPYLREIVQKCHENKVRFFAQLAYPSISYFKGGSINNLSTSEIVTIREEFIKAAFLCEEAGCDGIELHGANGFFLNMITSDIANSRNDQYGGNVSNRTRLIKEIIKKIKKNLKDDFLISFRFGCSWNLILDLETINELIKSGLDLIHICSGIPHLKSLELSSDYEFNQTVYTAAFLKKNINIPIIAVSNIQTINRGNFLLKNNMCDLVAYGRPFLADKNFIMKSISDCNYKPCFNCKYCFWYSTDINKCPAQRRLKNNL</sequence>
<evidence type="ECO:0000313" key="7">
    <source>
        <dbReference type="EMBL" id="TCS79985.1"/>
    </source>
</evidence>
<dbReference type="Pfam" id="PF00724">
    <property type="entry name" value="Oxidored_FMN"/>
    <property type="match status" value="2"/>
</dbReference>
<dbReference type="SUPFAM" id="SSF51395">
    <property type="entry name" value="FMN-linked oxidoreductases"/>
    <property type="match status" value="1"/>
</dbReference>
<dbReference type="OrthoDB" id="9772736at2"/>
<dbReference type="GO" id="GO:0003959">
    <property type="term" value="F:NADPH dehydrogenase activity"/>
    <property type="evidence" value="ECO:0007669"/>
    <property type="project" value="InterPro"/>
</dbReference>
<name>A0A4R3KAJ4_9FIRM</name>
<proteinExistence type="predicted"/>
<evidence type="ECO:0000256" key="3">
    <source>
        <dbReference type="ARBA" id="ARBA00022643"/>
    </source>
</evidence>
<dbReference type="GO" id="GO:0050661">
    <property type="term" value="F:NADP binding"/>
    <property type="evidence" value="ECO:0007669"/>
    <property type="project" value="InterPro"/>
</dbReference>
<dbReference type="RefSeq" id="WP_132548275.1">
    <property type="nucleotide sequence ID" value="NZ_SMAA01000005.1"/>
</dbReference>
<gene>
    <name evidence="7" type="ORF">EDC37_10553</name>
</gene>
<evidence type="ECO:0000256" key="4">
    <source>
        <dbReference type="ARBA" id="ARBA00022857"/>
    </source>
</evidence>
<dbReference type="Gene3D" id="3.20.20.70">
    <property type="entry name" value="Aldolase class I"/>
    <property type="match status" value="1"/>
</dbReference>
<dbReference type="EMBL" id="SMAA01000005">
    <property type="protein sequence ID" value="TCS79985.1"/>
    <property type="molecule type" value="Genomic_DNA"/>
</dbReference>
<dbReference type="PANTHER" id="PTHR43303">
    <property type="entry name" value="NADPH DEHYDROGENASE C23G7.10C-RELATED"/>
    <property type="match status" value="1"/>
</dbReference>
<feature type="domain" description="NADH:flavin oxidoreductase/NADH oxidase N-terminal" evidence="6">
    <location>
        <begin position="11"/>
        <end position="107"/>
    </location>
</feature>
<reference evidence="7 8" key="1">
    <citation type="submission" date="2019-03" db="EMBL/GenBank/DDBJ databases">
        <title>Genomic Encyclopedia of Type Strains, Phase IV (KMG-IV): sequencing the most valuable type-strain genomes for metagenomic binning, comparative biology and taxonomic classification.</title>
        <authorList>
            <person name="Goeker M."/>
        </authorList>
    </citation>
    <scope>NUCLEOTIDE SEQUENCE [LARGE SCALE GENOMIC DNA]</scope>
    <source>
        <strain evidence="7 8">DSM 20467</strain>
    </source>
</reference>
<dbReference type="InterPro" id="IPR013785">
    <property type="entry name" value="Aldolase_TIM"/>
</dbReference>
<evidence type="ECO:0000313" key="8">
    <source>
        <dbReference type="Proteomes" id="UP000295188"/>
    </source>
</evidence>
<dbReference type="Proteomes" id="UP000295188">
    <property type="component" value="Unassembled WGS sequence"/>
</dbReference>
<dbReference type="PANTHER" id="PTHR43303:SF4">
    <property type="entry name" value="NADPH DEHYDROGENASE C23G7.10C-RELATED"/>
    <property type="match status" value="1"/>
</dbReference>
<dbReference type="InterPro" id="IPR001155">
    <property type="entry name" value="OxRdtase_FMN_N"/>
</dbReference>
<keyword evidence="5" id="KW-0560">Oxidoreductase</keyword>
<keyword evidence="3" id="KW-0288">FMN</keyword>
<keyword evidence="8" id="KW-1185">Reference proteome</keyword>
<evidence type="ECO:0000259" key="6">
    <source>
        <dbReference type="Pfam" id="PF00724"/>
    </source>
</evidence>
<dbReference type="InterPro" id="IPR044152">
    <property type="entry name" value="YqjM-like"/>
</dbReference>
<evidence type="ECO:0000256" key="1">
    <source>
        <dbReference type="ARBA" id="ARBA00001917"/>
    </source>
</evidence>
<evidence type="ECO:0000256" key="5">
    <source>
        <dbReference type="ARBA" id="ARBA00023002"/>
    </source>
</evidence>
<dbReference type="AlphaFoldDB" id="A0A4R3KAJ4"/>
<comment type="caution">
    <text evidence="7">The sequence shown here is derived from an EMBL/GenBank/DDBJ whole genome shotgun (WGS) entry which is preliminary data.</text>
</comment>
<evidence type="ECO:0000256" key="2">
    <source>
        <dbReference type="ARBA" id="ARBA00022630"/>
    </source>
</evidence>
<accession>A0A4R3KAJ4</accession>
<comment type="cofactor">
    <cofactor evidence="1">
        <name>FMN</name>
        <dbReference type="ChEBI" id="CHEBI:58210"/>
    </cofactor>
</comment>